<dbReference type="PANTHER" id="PTHR43391:SF12">
    <property type="entry name" value="OXIDOREDUCTASE EPHD-RELATED"/>
    <property type="match status" value="1"/>
</dbReference>
<dbReference type="CDD" id="cd05233">
    <property type="entry name" value="SDR_c"/>
    <property type="match status" value="1"/>
</dbReference>
<evidence type="ECO:0000256" key="2">
    <source>
        <dbReference type="ARBA" id="ARBA00023002"/>
    </source>
</evidence>
<protein>
    <submittedName>
        <fullName evidence="4">Short-chain dehydrogenase</fullName>
    </submittedName>
</protein>
<dbReference type="SUPFAM" id="SSF51735">
    <property type="entry name" value="NAD(P)-binding Rossmann-fold domains"/>
    <property type="match status" value="1"/>
</dbReference>
<dbReference type="InterPro" id="IPR002347">
    <property type="entry name" value="SDR_fam"/>
</dbReference>
<dbReference type="RefSeq" id="WP_283406255.1">
    <property type="nucleotide sequence ID" value="NZ_FXUI01000006.1"/>
</dbReference>
<dbReference type="Gene3D" id="3.40.50.720">
    <property type="entry name" value="NAD(P)-binding Rossmann-like Domain"/>
    <property type="match status" value="1"/>
</dbReference>
<keyword evidence="5" id="KW-1185">Reference proteome</keyword>
<dbReference type="EMBL" id="FXUI01000006">
    <property type="protein sequence ID" value="SMP71462.1"/>
    <property type="molecule type" value="Genomic_DNA"/>
</dbReference>
<dbReference type="PANTHER" id="PTHR43391">
    <property type="entry name" value="RETINOL DEHYDROGENASE-RELATED"/>
    <property type="match status" value="1"/>
</dbReference>
<organism evidence="4 5">
    <name type="scientific">Novosphingobium panipatense</name>
    <dbReference type="NCBI Taxonomy" id="428991"/>
    <lineage>
        <taxon>Bacteria</taxon>
        <taxon>Pseudomonadati</taxon>
        <taxon>Pseudomonadota</taxon>
        <taxon>Alphaproteobacteria</taxon>
        <taxon>Sphingomonadales</taxon>
        <taxon>Sphingomonadaceae</taxon>
        <taxon>Novosphingobium</taxon>
    </lineage>
</organism>
<dbReference type="PRINTS" id="PR00080">
    <property type="entry name" value="SDRFAMILY"/>
</dbReference>
<evidence type="ECO:0000256" key="3">
    <source>
        <dbReference type="RuleBase" id="RU000363"/>
    </source>
</evidence>
<gene>
    <name evidence="4" type="ORF">SAMN06296065_10611</name>
</gene>
<dbReference type="Pfam" id="PF00106">
    <property type="entry name" value="adh_short"/>
    <property type="match status" value="1"/>
</dbReference>
<evidence type="ECO:0000313" key="5">
    <source>
        <dbReference type="Proteomes" id="UP001157910"/>
    </source>
</evidence>
<name>A0ABY1QJ83_9SPHN</name>
<comment type="similarity">
    <text evidence="1 3">Belongs to the short-chain dehydrogenases/reductases (SDR) family.</text>
</comment>
<evidence type="ECO:0000313" key="4">
    <source>
        <dbReference type="EMBL" id="SMP71462.1"/>
    </source>
</evidence>
<sequence>MFELKGKTVLITGGGGGIGGGMAHAFAERGANIVLADINVSYAQEEAAKLPDGTVVQTVSLDVASLDSWMKASEHVLARFGTVDVLCNNAGVSTGFMPLVDVPPELFERVMAVNVTGVFNGIKTFAPSMIARRRGYIVNTSSMNGLNPFGSFAAYSGSKFAVLGMSDALREELAPFGVGVSTLFPGLTRSRMSQNDAGKAAEVDPARLAAIQANMMDPVWLGRAVVHAVEHGEPYIVTHPGYRATLAERHDRIMAAFGEPAQPGYSVSGSATLR</sequence>
<evidence type="ECO:0000256" key="1">
    <source>
        <dbReference type="ARBA" id="ARBA00006484"/>
    </source>
</evidence>
<accession>A0ABY1QJ83</accession>
<dbReference type="PRINTS" id="PR00081">
    <property type="entry name" value="GDHRDH"/>
</dbReference>
<dbReference type="PROSITE" id="PS00061">
    <property type="entry name" value="ADH_SHORT"/>
    <property type="match status" value="1"/>
</dbReference>
<proteinExistence type="inferred from homology"/>
<dbReference type="Proteomes" id="UP001157910">
    <property type="component" value="Unassembled WGS sequence"/>
</dbReference>
<comment type="caution">
    <text evidence="4">The sequence shown here is derived from an EMBL/GenBank/DDBJ whole genome shotgun (WGS) entry which is preliminary data.</text>
</comment>
<dbReference type="InterPro" id="IPR020904">
    <property type="entry name" value="Sc_DH/Rdtase_CS"/>
</dbReference>
<reference evidence="4 5" key="1">
    <citation type="submission" date="2017-05" db="EMBL/GenBank/DDBJ databases">
        <authorList>
            <person name="Varghese N."/>
            <person name="Submissions S."/>
        </authorList>
    </citation>
    <scope>NUCLEOTIDE SEQUENCE [LARGE SCALE GENOMIC DNA]</scope>
    <source>
        <strain evidence="4 5">SM16</strain>
    </source>
</reference>
<dbReference type="InterPro" id="IPR036291">
    <property type="entry name" value="NAD(P)-bd_dom_sf"/>
</dbReference>
<keyword evidence="2" id="KW-0560">Oxidoreductase</keyword>